<evidence type="ECO:0000256" key="4">
    <source>
        <dbReference type="ARBA" id="ARBA00023014"/>
    </source>
</evidence>
<protein>
    <recommendedName>
        <fullName evidence="5">Radical SAM core domain-containing protein</fullName>
    </recommendedName>
</protein>
<organism evidence="6">
    <name type="scientific">marine sediment metagenome</name>
    <dbReference type="NCBI Taxonomy" id="412755"/>
    <lineage>
        <taxon>unclassified sequences</taxon>
        <taxon>metagenomes</taxon>
        <taxon>ecological metagenomes</taxon>
    </lineage>
</organism>
<dbReference type="InterPro" id="IPR040085">
    <property type="entry name" value="MJ0674-like"/>
</dbReference>
<dbReference type="AlphaFoldDB" id="X0ZNF9"/>
<dbReference type="Pfam" id="PF04055">
    <property type="entry name" value="Radical_SAM"/>
    <property type="match status" value="1"/>
</dbReference>
<dbReference type="GO" id="GO:0051536">
    <property type="term" value="F:iron-sulfur cluster binding"/>
    <property type="evidence" value="ECO:0007669"/>
    <property type="project" value="UniProtKB-KW"/>
</dbReference>
<dbReference type="GO" id="GO:0046872">
    <property type="term" value="F:metal ion binding"/>
    <property type="evidence" value="ECO:0007669"/>
    <property type="project" value="UniProtKB-KW"/>
</dbReference>
<dbReference type="SFLD" id="SFLDS00029">
    <property type="entry name" value="Radical_SAM"/>
    <property type="match status" value="1"/>
</dbReference>
<evidence type="ECO:0000259" key="5">
    <source>
        <dbReference type="Pfam" id="PF04055"/>
    </source>
</evidence>
<keyword evidence="1" id="KW-0949">S-adenosyl-L-methionine</keyword>
<dbReference type="InterPro" id="IPR058240">
    <property type="entry name" value="rSAM_sf"/>
</dbReference>
<gene>
    <name evidence="6" type="ORF">S01H4_17169</name>
</gene>
<comment type="caution">
    <text evidence="6">The sequence shown here is derived from an EMBL/GenBank/DDBJ whole genome shotgun (WGS) entry which is preliminary data.</text>
</comment>
<keyword evidence="3" id="KW-0408">Iron</keyword>
<evidence type="ECO:0000313" key="6">
    <source>
        <dbReference type="EMBL" id="GAG59587.1"/>
    </source>
</evidence>
<feature type="domain" description="Radical SAM core" evidence="5">
    <location>
        <begin position="152"/>
        <end position="307"/>
    </location>
</feature>
<evidence type="ECO:0000256" key="2">
    <source>
        <dbReference type="ARBA" id="ARBA00022723"/>
    </source>
</evidence>
<proteinExistence type="predicted"/>
<dbReference type="InterPro" id="IPR013785">
    <property type="entry name" value="Aldolase_TIM"/>
</dbReference>
<dbReference type="PANTHER" id="PTHR43075:SF1">
    <property type="entry name" value="FORMATE LYASE ACTIVATING ENZYME, PUTATIVE (AFU_ORTHOLOGUE AFUA_2G15630)-RELATED"/>
    <property type="match status" value="1"/>
</dbReference>
<sequence>MWRIIRPDSVRVWKNPETLRRLSRYRAIIDKERIAKYLIAKKFAFEGDLSKSTQQLWELHEESSTQFCEYVSKVDKKEIRLSDRHIPSTSFLDLKIELANRILSDCHFCERKCGADRTHDEEGWCKLGSESRVSSAFLHTGEEAPLVPSGTIFFSSCCLGCVFCQNADISTNPNSGHVVSPEGVAKIAEGLFRDGALNINYVGGDPIPNTHTILGSLLFQTSNVTQLWNSNLYCSEETMHLLADVFDMWLPDFKYGNNDCGDRLSGVPNYFDIVSRNHLMAYNSGEVIIRHLVMPNHLECCTIPILEWVAENMPNCIVNIMGQYRPEHRARSEQDKFPDIARRVSAQEMQIARAKADELGICWRPVD</sequence>
<dbReference type="PANTHER" id="PTHR43075">
    <property type="entry name" value="FORMATE LYASE ACTIVATING ENZYME, PUTATIVE (AFU_ORTHOLOGUE AFUA_2G15630)-RELATED"/>
    <property type="match status" value="1"/>
</dbReference>
<dbReference type="SUPFAM" id="SSF102114">
    <property type="entry name" value="Radical SAM enzymes"/>
    <property type="match status" value="1"/>
</dbReference>
<evidence type="ECO:0000256" key="3">
    <source>
        <dbReference type="ARBA" id="ARBA00023004"/>
    </source>
</evidence>
<dbReference type="SFLD" id="SFLDG01099">
    <property type="entry name" value="Uncharacterised_Radical_SAM_Su"/>
    <property type="match status" value="1"/>
</dbReference>
<dbReference type="Gene3D" id="3.20.20.70">
    <property type="entry name" value="Aldolase class I"/>
    <property type="match status" value="1"/>
</dbReference>
<name>X0ZNF9_9ZZZZ</name>
<dbReference type="EMBL" id="BART01007552">
    <property type="protein sequence ID" value="GAG59587.1"/>
    <property type="molecule type" value="Genomic_DNA"/>
</dbReference>
<keyword evidence="4" id="KW-0411">Iron-sulfur</keyword>
<accession>X0ZNF9</accession>
<reference evidence="6" key="1">
    <citation type="journal article" date="2014" name="Front. Microbiol.">
        <title>High frequency of phylogenetically diverse reductive dehalogenase-homologous genes in deep subseafloor sedimentary metagenomes.</title>
        <authorList>
            <person name="Kawai M."/>
            <person name="Futagami T."/>
            <person name="Toyoda A."/>
            <person name="Takaki Y."/>
            <person name="Nishi S."/>
            <person name="Hori S."/>
            <person name="Arai W."/>
            <person name="Tsubouchi T."/>
            <person name="Morono Y."/>
            <person name="Uchiyama I."/>
            <person name="Ito T."/>
            <person name="Fujiyama A."/>
            <person name="Inagaki F."/>
            <person name="Takami H."/>
        </authorList>
    </citation>
    <scope>NUCLEOTIDE SEQUENCE</scope>
    <source>
        <strain evidence="6">Expedition CK06-06</strain>
    </source>
</reference>
<evidence type="ECO:0000256" key="1">
    <source>
        <dbReference type="ARBA" id="ARBA00022691"/>
    </source>
</evidence>
<dbReference type="InterPro" id="IPR007197">
    <property type="entry name" value="rSAM"/>
</dbReference>
<keyword evidence="2" id="KW-0479">Metal-binding</keyword>
<dbReference type="GO" id="GO:0003824">
    <property type="term" value="F:catalytic activity"/>
    <property type="evidence" value="ECO:0007669"/>
    <property type="project" value="InterPro"/>
</dbReference>